<evidence type="ECO:0000256" key="1">
    <source>
        <dbReference type="ARBA" id="ARBA00022553"/>
    </source>
</evidence>
<proteinExistence type="predicted"/>
<dbReference type="GO" id="GO:0003677">
    <property type="term" value="F:DNA binding"/>
    <property type="evidence" value="ECO:0007669"/>
    <property type="project" value="UniProtKB-KW"/>
</dbReference>
<dbReference type="InterPro" id="IPR003018">
    <property type="entry name" value="GAF"/>
</dbReference>
<keyword evidence="3" id="KW-0418">Kinase</keyword>
<sequence>MVSDPVRQADILVVDDEPDVARIISINLEMADFGVRVAYNGREALQEVEKKKPDCILLDIMMPEIDGWQVLRVLKSDPDTENIPVIVVTARSTDVDRIKGFSGGAVEYITKPFDPGNLIQHVERALKPHDEEEEEERRKDRIGRLQLSTIYDITEALISTLEIDEVLEIIAEKLLMLFDFDLCAISLLDTSGRNLRLACARSTASLSPGDTALLSFPIARLEAMMPLNPFLSGPQSISINDFMASGSGNVLSLLRSLYLLPLRAKGKFTGIISLGRNGNTQFADEERDLLTAIGNEAAMAIENTRLYDNLRYDEEVHRELLQRVITAQEDERRRVAIELHDGIVQNIVSALFRLQLCSARLGDAPEEVRSALSESQEIVNDSVTEIRRIIAGLRPTMLDDLGLVVAIERYIQSLQMESKLSIKIEVRGEDAPAMSPEAETTIFRIAQEGLNNIIKHSHCNNAALSIALEDGHLLLVIKDDGDGFDLLGLQKRATHSFGLVGMRERAQTLGGTLEVDSSLGEGATITARFPLISVQKEE</sequence>
<dbReference type="SUPFAM" id="SSF52172">
    <property type="entry name" value="CheY-like"/>
    <property type="match status" value="1"/>
</dbReference>
<evidence type="ECO:0000256" key="6">
    <source>
        <dbReference type="ARBA" id="ARBA00023125"/>
    </source>
</evidence>
<evidence type="ECO:0000259" key="9">
    <source>
        <dbReference type="PROSITE" id="PS50109"/>
    </source>
</evidence>
<evidence type="ECO:0000256" key="3">
    <source>
        <dbReference type="ARBA" id="ARBA00022777"/>
    </source>
</evidence>
<dbReference type="GO" id="GO:0000155">
    <property type="term" value="F:phosphorelay sensor kinase activity"/>
    <property type="evidence" value="ECO:0007669"/>
    <property type="project" value="InterPro"/>
</dbReference>
<keyword evidence="6" id="KW-0238">DNA-binding</keyword>
<evidence type="ECO:0000256" key="2">
    <source>
        <dbReference type="ARBA" id="ARBA00022679"/>
    </source>
</evidence>
<feature type="modified residue" description="4-aspartylphosphate" evidence="8">
    <location>
        <position position="59"/>
    </location>
</feature>
<name>A0A1F2WIZ4_9ACTN</name>
<dbReference type="InterPro" id="IPR005467">
    <property type="entry name" value="His_kinase_dom"/>
</dbReference>
<evidence type="ECO:0000259" key="10">
    <source>
        <dbReference type="PROSITE" id="PS50110"/>
    </source>
</evidence>
<dbReference type="STRING" id="1797197.A2Y75_06500"/>
<dbReference type="InterPro" id="IPR001789">
    <property type="entry name" value="Sig_transdc_resp-reg_receiver"/>
</dbReference>
<reference evidence="11 12" key="1">
    <citation type="journal article" date="2016" name="Nat. Commun.">
        <title>Thousands of microbial genomes shed light on interconnected biogeochemical processes in an aquifer system.</title>
        <authorList>
            <person name="Anantharaman K."/>
            <person name="Brown C.T."/>
            <person name="Hug L.A."/>
            <person name="Sharon I."/>
            <person name="Castelle C.J."/>
            <person name="Probst A.J."/>
            <person name="Thomas B.C."/>
            <person name="Singh A."/>
            <person name="Wilkins M.J."/>
            <person name="Karaoz U."/>
            <person name="Brodie E.L."/>
            <person name="Williams K.H."/>
            <person name="Hubbard S.S."/>
            <person name="Banfield J.F."/>
        </authorList>
    </citation>
    <scope>NUCLEOTIDE SEQUENCE [LARGE SCALE GENOMIC DNA]</scope>
</reference>
<accession>A0A1F2WIZ4</accession>
<dbReference type="CDD" id="cd16917">
    <property type="entry name" value="HATPase_UhpB-NarQ-NarX-like"/>
    <property type="match status" value="1"/>
</dbReference>
<evidence type="ECO:0000256" key="7">
    <source>
        <dbReference type="ARBA" id="ARBA00023163"/>
    </source>
</evidence>
<dbReference type="SMART" id="SM00387">
    <property type="entry name" value="HATPase_c"/>
    <property type="match status" value="1"/>
</dbReference>
<gene>
    <name evidence="11" type="ORF">A2Y75_06500</name>
</gene>
<dbReference type="InterPro" id="IPR011006">
    <property type="entry name" value="CheY-like_superfamily"/>
</dbReference>
<keyword evidence="1 8" id="KW-0597">Phosphoprotein</keyword>
<comment type="caution">
    <text evidence="11">The sequence shown here is derived from an EMBL/GenBank/DDBJ whole genome shotgun (WGS) entry which is preliminary data.</text>
</comment>
<dbReference type="Proteomes" id="UP000177876">
    <property type="component" value="Unassembled WGS sequence"/>
</dbReference>
<dbReference type="SUPFAM" id="SSF55874">
    <property type="entry name" value="ATPase domain of HSP90 chaperone/DNA topoisomerase II/histidine kinase"/>
    <property type="match status" value="1"/>
</dbReference>
<dbReference type="SUPFAM" id="SSF55781">
    <property type="entry name" value="GAF domain-like"/>
    <property type="match status" value="1"/>
</dbReference>
<dbReference type="FunFam" id="3.40.50.2300:FF:000001">
    <property type="entry name" value="DNA-binding response regulator PhoB"/>
    <property type="match status" value="1"/>
</dbReference>
<dbReference type="InterPro" id="IPR036890">
    <property type="entry name" value="HATPase_C_sf"/>
</dbReference>
<evidence type="ECO:0008006" key="13">
    <source>
        <dbReference type="Google" id="ProtNLM"/>
    </source>
</evidence>
<organism evidence="11 12">
    <name type="scientific">Candidatus Solincola sediminis</name>
    <dbReference type="NCBI Taxonomy" id="1797199"/>
    <lineage>
        <taxon>Bacteria</taxon>
        <taxon>Bacillati</taxon>
        <taxon>Actinomycetota</taxon>
        <taxon>Candidatus Geothermincolia</taxon>
        <taxon>Candidatus Geothermincolales</taxon>
        <taxon>Candidatus Geothermincolaceae</taxon>
        <taxon>Candidatus Solincola</taxon>
    </lineage>
</organism>
<dbReference type="GO" id="GO:0046983">
    <property type="term" value="F:protein dimerization activity"/>
    <property type="evidence" value="ECO:0007669"/>
    <property type="project" value="InterPro"/>
</dbReference>
<dbReference type="AlphaFoldDB" id="A0A1F2WIZ4"/>
<dbReference type="Gene3D" id="3.30.450.40">
    <property type="match status" value="1"/>
</dbReference>
<dbReference type="Pfam" id="PF00072">
    <property type="entry name" value="Response_reg"/>
    <property type="match status" value="1"/>
</dbReference>
<evidence type="ECO:0000313" key="11">
    <source>
        <dbReference type="EMBL" id="OFW56812.1"/>
    </source>
</evidence>
<protein>
    <recommendedName>
        <fullName evidence="13">Response regulator</fullName>
    </recommendedName>
</protein>
<dbReference type="InterPro" id="IPR003594">
    <property type="entry name" value="HATPase_dom"/>
</dbReference>
<dbReference type="InterPro" id="IPR011712">
    <property type="entry name" value="Sig_transdc_His_kin_sub3_dim/P"/>
</dbReference>
<dbReference type="InterPro" id="IPR029016">
    <property type="entry name" value="GAF-like_dom_sf"/>
</dbReference>
<keyword evidence="7" id="KW-0804">Transcription</keyword>
<dbReference type="PROSITE" id="PS50110">
    <property type="entry name" value="RESPONSE_REGULATORY"/>
    <property type="match status" value="1"/>
</dbReference>
<dbReference type="Pfam" id="PF02518">
    <property type="entry name" value="HATPase_c"/>
    <property type="match status" value="1"/>
</dbReference>
<feature type="domain" description="Response regulatory" evidence="10">
    <location>
        <begin position="10"/>
        <end position="126"/>
    </location>
</feature>
<dbReference type="PANTHER" id="PTHR24421">
    <property type="entry name" value="NITRATE/NITRITE SENSOR PROTEIN NARX-RELATED"/>
    <property type="match status" value="1"/>
</dbReference>
<dbReference type="GO" id="GO:0016020">
    <property type="term" value="C:membrane"/>
    <property type="evidence" value="ECO:0007669"/>
    <property type="project" value="InterPro"/>
</dbReference>
<dbReference type="SMART" id="SM00448">
    <property type="entry name" value="REC"/>
    <property type="match status" value="1"/>
</dbReference>
<evidence type="ECO:0000256" key="4">
    <source>
        <dbReference type="ARBA" id="ARBA00023012"/>
    </source>
</evidence>
<feature type="domain" description="Histidine kinase" evidence="9">
    <location>
        <begin position="342"/>
        <end position="533"/>
    </location>
</feature>
<dbReference type="InterPro" id="IPR050482">
    <property type="entry name" value="Sensor_HK_TwoCompSys"/>
</dbReference>
<evidence type="ECO:0000256" key="5">
    <source>
        <dbReference type="ARBA" id="ARBA00023015"/>
    </source>
</evidence>
<dbReference type="Gene3D" id="3.30.565.10">
    <property type="entry name" value="Histidine kinase-like ATPase, C-terminal domain"/>
    <property type="match status" value="1"/>
</dbReference>
<dbReference type="Pfam" id="PF07730">
    <property type="entry name" value="HisKA_3"/>
    <property type="match status" value="1"/>
</dbReference>
<dbReference type="EMBL" id="MELK01000040">
    <property type="protein sequence ID" value="OFW56812.1"/>
    <property type="molecule type" value="Genomic_DNA"/>
</dbReference>
<dbReference type="CDD" id="cd17574">
    <property type="entry name" value="REC_OmpR"/>
    <property type="match status" value="1"/>
</dbReference>
<dbReference type="Gene3D" id="3.40.50.2300">
    <property type="match status" value="1"/>
</dbReference>
<evidence type="ECO:0000313" key="12">
    <source>
        <dbReference type="Proteomes" id="UP000177876"/>
    </source>
</evidence>
<dbReference type="Pfam" id="PF13492">
    <property type="entry name" value="GAF_3"/>
    <property type="match status" value="1"/>
</dbReference>
<keyword evidence="5" id="KW-0805">Transcription regulation</keyword>
<evidence type="ECO:0000256" key="8">
    <source>
        <dbReference type="PROSITE-ProRule" id="PRU00169"/>
    </source>
</evidence>
<keyword evidence="2" id="KW-0808">Transferase</keyword>
<dbReference type="PROSITE" id="PS50109">
    <property type="entry name" value="HIS_KIN"/>
    <property type="match status" value="1"/>
</dbReference>
<keyword evidence="4" id="KW-0902">Two-component regulatory system</keyword>
<dbReference type="SMART" id="SM00065">
    <property type="entry name" value="GAF"/>
    <property type="match status" value="1"/>
</dbReference>
<dbReference type="Gene3D" id="1.20.5.1930">
    <property type="match status" value="1"/>
</dbReference>